<accession>A0A0A8ZP94</accession>
<reference evidence="1" key="2">
    <citation type="journal article" date="2015" name="Data Brief">
        <title>Shoot transcriptome of the giant reed, Arundo donax.</title>
        <authorList>
            <person name="Barrero R.A."/>
            <person name="Guerrero F.D."/>
            <person name="Moolhuijzen P."/>
            <person name="Goolsby J.A."/>
            <person name="Tidwell J."/>
            <person name="Bellgard S.E."/>
            <person name="Bellgard M.I."/>
        </authorList>
    </citation>
    <scope>NUCLEOTIDE SEQUENCE</scope>
    <source>
        <tissue evidence="1">Shoot tissue taken approximately 20 cm above the soil surface</tissue>
    </source>
</reference>
<dbReference type="EMBL" id="GBRH01258372">
    <property type="protein sequence ID" value="JAD39523.1"/>
    <property type="molecule type" value="Transcribed_RNA"/>
</dbReference>
<proteinExistence type="predicted"/>
<reference evidence="1" key="1">
    <citation type="submission" date="2014-09" db="EMBL/GenBank/DDBJ databases">
        <authorList>
            <person name="Magalhaes I.L.F."/>
            <person name="Oliveira U."/>
            <person name="Santos F.R."/>
            <person name="Vidigal T.H.D.A."/>
            <person name="Brescovit A.D."/>
            <person name="Santos A.J."/>
        </authorList>
    </citation>
    <scope>NUCLEOTIDE SEQUENCE</scope>
    <source>
        <tissue evidence="1">Shoot tissue taken approximately 20 cm above the soil surface</tissue>
    </source>
</reference>
<organism evidence="1">
    <name type="scientific">Arundo donax</name>
    <name type="common">Giant reed</name>
    <name type="synonym">Donax arundinaceus</name>
    <dbReference type="NCBI Taxonomy" id="35708"/>
    <lineage>
        <taxon>Eukaryota</taxon>
        <taxon>Viridiplantae</taxon>
        <taxon>Streptophyta</taxon>
        <taxon>Embryophyta</taxon>
        <taxon>Tracheophyta</taxon>
        <taxon>Spermatophyta</taxon>
        <taxon>Magnoliopsida</taxon>
        <taxon>Liliopsida</taxon>
        <taxon>Poales</taxon>
        <taxon>Poaceae</taxon>
        <taxon>PACMAD clade</taxon>
        <taxon>Arundinoideae</taxon>
        <taxon>Arundineae</taxon>
        <taxon>Arundo</taxon>
    </lineage>
</organism>
<sequence>MVLARGLLISMRSYPCIVLWRYSNPSSLCLQTPPMLGLVYPCLLPLFTLSARLNILLYTGASRGLRCIFPNHLNRC</sequence>
<protein>
    <submittedName>
        <fullName evidence="1">Uncharacterized protein</fullName>
    </submittedName>
</protein>
<evidence type="ECO:0000313" key="1">
    <source>
        <dbReference type="EMBL" id="JAD39523.1"/>
    </source>
</evidence>
<dbReference type="AlphaFoldDB" id="A0A0A8ZP94"/>
<name>A0A0A8ZP94_ARUDO</name>